<reference evidence="2 3" key="1">
    <citation type="journal article" date="2021" name="Elife">
        <title>Chloroplast acquisition without the gene transfer in kleptoplastic sea slugs, Plakobranchus ocellatus.</title>
        <authorList>
            <person name="Maeda T."/>
            <person name="Takahashi S."/>
            <person name="Yoshida T."/>
            <person name="Shimamura S."/>
            <person name="Takaki Y."/>
            <person name="Nagai Y."/>
            <person name="Toyoda A."/>
            <person name="Suzuki Y."/>
            <person name="Arimoto A."/>
            <person name="Ishii H."/>
            <person name="Satoh N."/>
            <person name="Nishiyama T."/>
            <person name="Hasebe M."/>
            <person name="Maruyama T."/>
            <person name="Minagawa J."/>
            <person name="Obokata J."/>
            <person name="Shigenobu S."/>
        </authorList>
    </citation>
    <scope>NUCLEOTIDE SEQUENCE [LARGE SCALE GENOMIC DNA]</scope>
</reference>
<gene>
    <name evidence="2" type="ORF">PoB_004209100</name>
</gene>
<dbReference type="EMBL" id="BLXT01004610">
    <property type="protein sequence ID" value="GFO15586.1"/>
    <property type="molecule type" value="Genomic_DNA"/>
</dbReference>
<comment type="caution">
    <text evidence="2">The sequence shown here is derived from an EMBL/GenBank/DDBJ whole genome shotgun (WGS) entry which is preliminary data.</text>
</comment>
<evidence type="ECO:0000313" key="2">
    <source>
        <dbReference type="EMBL" id="GFO15586.1"/>
    </source>
</evidence>
<feature type="compositionally biased region" description="Polar residues" evidence="1">
    <location>
        <begin position="47"/>
        <end position="61"/>
    </location>
</feature>
<feature type="region of interest" description="Disordered" evidence="1">
    <location>
        <begin position="18"/>
        <end position="61"/>
    </location>
</feature>
<protein>
    <submittedName>
        <fullName evidence="2">Uncharacterized protein</fullName>
    </submittedName>
</protein>
<organism evidence="2 3">
    <name type="scientific">Plakobranchus ocellatus</name>
    <dbReference type="NCBI Taxonomy" id="259542"/>
    <lineage>
        <taxon>Eukaryota</taxon>
        <taxon>Metazoa</taxon>
        <taxon>Spiralia</taxon>
        <taxon>Lophotrochozoa</taxon>
        <taxon>Mollusca</taxon>
        <taxon>Gastropoda</taxon>
        <taxon>Heterobranchia</taxon>
        <taxon>Euthyneura</taxon>
        <taxon>Panpulmonata</taxon>
        <taxon>Sacoglossa</taxon>
        <taxon>Placobranchoidea</taxon>
        <taxon>Plakobranchidae</taxon>
        <taxon>Plakobranchus</taxon>
    </lineage>
</organism>
<evidence type="ECO:0000256" key="1">
    <source>
        <dbReference type="SAM" id="MobiDB-lite"/>
    </source>
</evidence>
<sequence>MNELRGVRSRLLNRRLCLPENASHRPDRTRPALPSSAHGVTGGVSHRQLTSGESYQTSNDCVNRPSTARNVEGIWGRLWYVINGFGLGQPDKLAHLLVSSRSICAIERNRVRLAD</sequence>
<dbReference type="Proteomes" id="UP000735302">
    <property type="component" value="Unassembled WGS sequence"/>
</dbReference>
<dbReference type="AlphaFoldDB" id="A0AAV4B9U6"/>
<proteinExistence type="predicted"/>
<keyword evidence="3" id="KW-1185">Reference proteome</keyword>
<name>A0AAV4B9U6_9GAST</name>
<evidence type="ECO:0000313" key="3">
    <source>
        <dbReference type="Proteomes" id="UP000735302"/>
    </source>
</evidence>
<accession>A0AAV4B9U6</accession>